<feature type="transmembrane region" description="Helical" evidence="2">
    <location>
        <begin position="848"/>
        <end position="871"/>
    </location>
</feature>
<feature type="compositionally biased region" description="Basic and acidic residues" evidence="1">
    <location>
        <begin position="89"/>
        <end position="98"/>
    </location>
</feature>
<accession>A0A8H6KDD2</accession>
<dbReference type="Proteomes" id="UP000654918">
    <property type="component" value="Unassembled WGS sequence"/>
</dbReference>
<dbReference type="EMBL" id="WIGO01000118">
    <property type="protein sequence ID" value="KAF6828686.1"/>
    <property type="molecule type" value="Genomic_DNA"/>
</dbReference>
<evidence type="ECO:0008006" key="5">
    <source>
        <dbReference type="Google" id="ProtNLM"/>
    </source>
</evidence>
<dbReference type="Pfam" id="PF11915">
    <property type="entry name" value="DUF3433"/>
    <property type="match status" value="2"/>
</dbReference>
<feature type="region of interest" description="Disordered" evidence="1">
    <location>
        <begin position="1"/>
        <end position="70"/>
    </location>
</feature>
<organism evidence="3 4">
    <name type="scientific">Colletotrichum plurivorum</name>
    <dbReference type="NCBI Taxonomy" id="2175906"/>
    <lineage>
        <taxon>Eukaryota</taxon>
        <taxon>Fungi</taxon>
        <taxon>Dikarya</taxon>
        <taxon>Ascomycota</taxon>
        <taxon>Pezizomycotina</taxon>
        <taxon>Sordariomycetes</taxon>
        <taxon>Hypocreomycetidae</taxon>
        <taxon>Glomerellales</taxon>
        <taxon>Glomerellaceae</taxon>
        <taxon>Colletotrichum</taxon>
        <taxon>Colletotrichum orchidearum species complex</taxon>
    </lineage>
</organism>
<proteinExistence type="predicted"/>
<keyword evidence="2" id="KW-1133">Transmembrane helix</keyword>
<evidence type="ECO:0000313" key="4">
    <source>
        <dbReference type="Proteomes" id="UP000654918"/>
    </source>
</evidence>
<name>A0A8H6KDD2_9PEZI</name>
<dbReference type="InterPro" id="IPR021840">
    <property type="entry name" value="DUF3433"/>
</dbReference>
<dbReference type="PANTHER" id="PTHR37544">
    <property type="entry name" value="SPRAY-RELATED"/>
    <property type="match status" value="1"/>
</dbReference>
<evidence type="ECO:0000256" key="1">
    <source>
        <dbReference type="SAM" id="MobiDB-lite"/>
    </source>
</evidence>
<keyword evidence="2" id="KW-0812">Transmembrane</keyword>
<evidence type="ECO:0000313" key="3">
    <source>
        <dbReference type="EMBL" id="KAF6828686.1"/>
    </source>
</evidence>
<keyword evidence="2" id="KW-0472">Membrane</keyword>
<protein>
    <recommendedName>
        <fullName evidence="5">Transmembrane protein</fullName>
    </recommendedName>
</protein>
<comment type="caution">
    <text evidence="3">The sequence shown here is derived from an EMBL/GenBank/DDBJ whole genome shotgun (WGS) entry which is preliminary data.</text>
</comment>
<feature type="region of interest" description="Disordered" evidence="1">
    <location>
        <begin position="86"/>
        <end position="107"/>
    </location>
</feature>
<sequence>MFIDMTAIPGPKSSSTVDNCKTKHEPGQHTFLSGADMQKGGDMESNEGLQDDRASEDINDQQGTVNGNDDRAVTAIEPQVYSAASAHGEVPDPTHGDDSIEASLPGAEIQDHRPLADINDNKGDMNATDGGIVNATELEVQSHAHGHGQAPDTRDDDGLIETTLPRTESQVVLTVVSAFWARVELQAMRYMPSIAITARQEPDEDTYSLDYLSLLYPKAMLRAVRQKHHIVYLTSLVSLLIKTQIALAPGLFNLVNVQLEISTSTDVLDTFDVTDDFSDIFTRNGQGDGSPYYITRAIKEFGMLDPFGIRNNIAYQTFRASSPGSGGGRGTTEVPLRIVVDGILVDTHCRKLENLSFVKIEVSTQDYLTPRHEFSLFFQGNDSYTDFSAVAAIICTTFAWLQQVEVSDDGINPGIKLLPNAKKSPVAANPATTFGSIIFLRQKKGLSSGVRKHGLALRCDQFKAIWAASSYSPLVLRFETRGIVVVFLLGLMVSVITTQRLSDSSNGLTPLSMTEESSLNFLWTSVPALVLLPVSLYTSSCAMALRALYGFWLPASEACNTTELDRSLVDMLGIRPLYRSARLGAHAVTASQLLAFVCAILTTLASVLLTPEELIPAPQPTSLRQATRFGTEPVDLIRSPVDTRNTLSSLLLRQGDANFTYPRNTYHDLVFPALKHEHDLWDGTWQCRYEWFEVSTNISLRLVDGELALDATISPKPDYSSLKPWRPAFGIPDPVYPLEEAFPLVASVFPDTVFNNPAVSLSGQVSLLVQSFGPFPKEDLGDADKEELILAEIRRDFGFAAAQLANVENRIDIDESFSDDDSPGLLPLVNATINYKPQLRLVQNAGPAYAIVAILSAVLLVILWSLLSAGFRKFGGTRKNLFLDVDVRGIAPENSGSFASMAGLLHDSNVYEHLPSNIESLSDEELHSMLSHLRFRMGWFQNKEGSETGRHFTIGVLDDPNTPFLGIKRDMVQPDDEGDGTMP</sequence>
<evidence type="ECO:0000256" key="2">
    <source>
        <dbReference type="SAM" id="Phobius"/>
    </source>
</evidence>
<gene>
    <name evidence="3" type="ORF">CPLU01_08348</name>
</gene>
<reference evidence="3" key="1">
    <citation type="journal article" date="2020" name="Phytopathology">
        <title>Genome Sequence Resources of Colletotrichum truncatum, C. plurivorum, C. musicola, and C. sojae: Four Species Pathogenic to Soybean (Glycine max).</title>
        <authorList>
            <person name="Rogerio F."/>
            <person name="Boufleur T.R."/>
            <person name="Ciampi-Guillardi M."/>
            <person name="Sukno S.A."/>
            <person name="Thon M.R."/>
            <person name="Massola Junior N.S."/>
            <person name="Baroncelli R."/>
        </authorList>
    </citation>
    <scope>NUCLEOTIDE SEQUENCE</scope>
    <source>
        <strain evidence="3">LFN00145</strain>
    </source>
</reference>
<keyword evidence="4" id="KW-1185">Reference proteome</keyword>
<dbReference type="PANTHER" id="PTHR37544:SF3">
    <property type="entry name" value="SPRAY"/>
    <property type="match status" value="1"/>
</dbReference>
<dbReference type="AlphaFoldDB" id="A0A8H6KDD2"/>